<feature type="transmembrane region" description="Helical" evidence="2">
    <location>
        <begin position="14"/>
        <end position="33"/>
    </location>
</feature>
<accession>A0A2T0QR80</accession>
<sequence>MFARVRDLRVSSKLFARFGIVSILLIIVSVLAISRLGTAQANMDYLSTSGIASVDTIDKVQIAFSVVRSDIADAALTPDAAGTTAAINQLATDQTALDAAWAAYLGTSPASSDTQQAAYTTALADYRTAVQTLIPLAQANDLSGLSPNAPPPPLPPQQKSLTRSLL</sequence>
<organism evidence="4 5">
    <name type="scientific">Kineococcus rhizosphaerae</name>
    <dbReference type="NCBI Taxonomy" id="559628"/>
    <lineage>
        <taxon>Bacteria</taxon>
        <taxon>Bacillati</taxon>
        <taxon>Actinomycetota</taxon>
        <taxon>Actinomycetes</taxon>
        <taxon>Kineosporiales</taxon>
        <taxon>Kineosporiaceae</taxon>
        <taxon>Kineococcus</taxon>
    </lineage>
</organism>
<protein>
    <submittedName>
        <fullName evidence="4">Chemoreceptor-like protein with four helix bundle sensory module</fullName>
    </submittedName>
</protein>
<feature type="compositionally biased region" description="Polar residues" evidence="1">
    <location>
        <begin position="157"/>
        <end position="166"/>
    </location>
</feature>
<feature type="domain" description="Chemotaxis methyl-accepting receptor HlyB-like 4HB MCP" evidence="3">
    <location>
        <begin position="7"/>
        <end position="141"/>
    </location>
</feature>
<proteinExistence type="predicted"/>
<evidence type="ECO:0000259" key="3">
    <source>
        <dbReference type="Pfam" id="PF12729"/>
    </source>
</evidence>
<evidence type="ECO:0000313" key="5">
    <source>
        <dbReference type="Proteomes" id="UP000238083"/>
    </source>
</evidence>
<keyword evidence="4" id="KW-0675">Receptor</keyword>
<evidence type="ECO:0000256" key="1">
    <source>
        <dbReference type="SAM" id="MobiDB-lite"/>
    </source>
</evidence>
<dbReference type="GO" id="GO:0005886">
    <property type="term" value="C:plasma membrane"/>
    <property type="evidence" value="ECO:0007669"/>
    <property type="project" value="UniProtKB-SubCell"/>
</dbReference>
<dbReference type="AlphaFoldDB" id="A0A2T0QR80"/>
<feature type="region of interest" description="Disordered" evidence="1">
    <location>
        <begin position="141"/>
        <end position="166"/>
    </location>
</feature>
<dbReference type="InterPro" id="IPR024478">
    <property type="entry name" value="HlyB_4HB_MCP"/>
</dbReference>
<dbReference type="RefSeq" id="WP_170127516.1">
    <property type="nucleotide sequence ID" value="NZ_PVZF01000028.1"/>
</dbReference>
<evidence type="ECO:0000256" key="2">
    <source>
        <dbReference type="SAM" id="Phobius"/>
    </source>
</evidence>
<keyword evidence="2" id="KW-0472">Membrane</keyword>
<dbReference type="Pfam" id="PF12729">
    <property type="entry name" value="4HB_MCP_1"/>
    <property type="match status" value="1"/>
</dbReference>
<keyword evidence="2" id="KW-0812">Transmembrane</keyword>
<dbReference type="GO" id="GO:0007165">
    <property type="term" value="P:signal transduction"/>
    <property type="evidence" value="ECO:0007669"/>
    <property type="project" value="UniProtKB-KW"/>
</dbReference>
<evidence type="ECO:0000313" key="4">
    <source>
        <dbReference type="EMBL" id="PRY07341.1"/>
    </source>
</evidence>
<keyword evidence="5" id="KW-1185">Reference proteome</keyword>
<dbReference type="Proteomes" id="UP000238083">
    <property type="component" value="Unassembled WGS sequence"/>
</dbReference>
<dbReference type="EMBL" id="PVZF01000028">
    <property type="protein sequence ID" value="PRY07341.1"/>
    <property type="molecule type" value="Genomic_DNA"/>
</dbReference>
<reference evidence="4 5" key="1">
    <citation type="submission" date="2018-03" db="EMBL/GenBank/DDBJ databases">
        <title>Genomic Encyclopedia of Archaeal and Bacterial Type Strains, Phase II (KMG-II): from individual species to whole genera.</title>
        <authorList>
            <person name="Goeker M."/>
        </authorList>
    </citation>
    <scope>NUCLEOTIDE SEQUENCE [LARGE SCALE GENOMIC DNA]</scope>
    <source>
        <strain evidence="4 5">DSM 19711</strain>
    </source>
</reference>
<name>A0A2T0QR80_9ACTN</name>
<gene>
    <name evidence="4" type="ORF">CLV37_1282</name>
</gene>
<keyword evidence="2" id="KW-1133">Transmembrane helix</keyword>
<comment type="caution">
    <text evidence="4">The sequence shown here is derived from an EMBL/GenBank/DDBJ whole genome shotgun (WGS) entry which is preliminary data.</text>
</comment>
<dbReference type="GO" id="GO:0006935">
    <property type="term" value="P:chemotaxis"/>
    <property type="evidence" value="ECO:0007669"/>
    <property type="project" value="InterPro"/>
</dbReference>